<dbReference type="Proteomes" id="UP000006044">
    <property type="component" value="Unassembled WGS sequence"/>
</dbReference>
<evidence type="ECO:0000313" key="2">
    <source>
        <dbReference type="Proteomes" id="UP000006044"/>
    </source>
</evidence>
<dbReference type="STRING" id="742726.HMPREF9448_00005"/>
<proteinExistence type="predicted"/>
<reference evidence="1 2" key="1">
    <citation type="submission" date="2012-08" db="EMBL/GenBank/DDBJ databases">
        <title>The Genome Sequence of Barnesiella intestinihominis YIT 11860.</title>
        <authorList>
            <consortium name="The Broad Institute Genome Sequencing Platform"/>
            <person name="Earl A."/>
            <person name="Ward D."/>
            <person name="Feldgarden M."/>
            <person name="Gevers D."/>
            <person name="Morotomi M."/>
            <person name="Walker B."/>
            <person name="Young S.K."/>
            <person name="Zeng Q."/>
            <person name="Gargeya S."/>
            <person name="Fitzgerald M."/>
            <person name="Haas B."/>
            <person name="Abouelleil A."/>
            <person name="Alvarado L."/>
            <person name="Arachchi H.M."/>
            <person name="Berlin A.M."/>
            <person name="Chapman S.B."/>
            <person name="Goldberg J."/>
            <person name="Griggs A."/>
            <person name="Gujja S."/>
            <person name="Hansen M."/>
            <person name="Howarth C."/>
            <person name="Imamovic A."/>
            <person name="Larimer J."/>
            <person name="McCowen C."/>
            <person name="Montmayeur A."/>
            <person name="Murphy C."/>
            <person name="Neiman D."/>
            <person name="Pearson M."/>
            <person name="Priest M."/>
            <person name="Roberts A."/>
            <person name="Saif S."/>
            <person name="Shea T."/>
            <person name="Sisk P."/>
            <person name="Sykes S."/>
            <person name="Wortman J."/>
            <person name="Nusbaum C."/>
            <person name="Birren B."/>
        </authorList>
    </citation>
    <scope>NUCLEOTIDE SEQUENCE [LARGE SCALE GENOMIC DNA]</scope>
    <source>
        <strain evidence="1 2">YIT 11860</strain>
    </source>
</reference>
<dbReference type="HOGENOM" id="CLU_3230168_0_0_10"/>
<dbReference type="AlphaFoldDB" id="K0X601"/>
<gene>
    <name evidence="1" type="ORF">HMPREF9448_00005</name>
</gene>
<evidence type="ECO:0000313" key="1">
    <source>
        <dbReference type="EMBL" id="EJZ65836.1"/>
    </source>
</evidence>
<sequence>MERVPFREWDSFFLEAVLNLFRDRLSPMLKQIGVRDMQSIAGY</sequence>
<keyword evidence="2" id="KW-1185">Reference proteome</keyword>
<name>K0X601_9BACT</name>
<comment type="caution">
    <text evidence="1">The sequence shown here is derived from an EMBL/GenBank/DDBJ whole genome shotgun (WGS) entry which is preliminary data.</text>
</comment>
<organism evidence="1 2">
    <name type="scientific">Barnesiella intestinihominis YIT 11860</name>
    <dbReference type="NCBI Taxonomy" id="742726"/>
    <lineage>
        <taxon>Bacteria</taxon>
        <taxon>Pseudomonadati</taxon>
        <taxon>Bacteroidota</taxon>
        <taxon>Bacteroidia</taxon>
        <taxon>Bacteroidales</taxon>
        <taxon>Barnesiellaceae</taxon>
        <taxon>Barnesiella</taxon>
    </lineage>
</organism>
<accession>K0X601</accession>
<dbReference type="EMBL" id="ADLE01000001">
    <property type="protein sequence ID" value="EJZ65836.1"/>
    <property type="molecule type" value="Genomic_DNA"/>
</dbReference>
<protein>
    <submittedName>
        <fullName evidence="1">Uncharacterized protein</fullName>
    </submittedName>
</protein>